<evidence type="ECO:0000259" key="2">
    <source>
        <dbReference type="Pfam" id="PF12172"/>
    </source>
</evidence>
<dbReference type="AlphaFoldDB" id="A0A1M7RKH0"/>
<dbReference type="EMBL" id="FRCS01000017">
    <property type="protein sequence ID" value="SHN46662.1"/>
    <property type="molecule type" value="Genomic_DNA"/>
</dbReference>
<dbReference type="Pfam" id="PF12172">
    <property type="entry name" value="zf-ChsH2"/>
    <property type="match status" value="1"/>
</dbReference>
<sequence>MTDAGQLVVQRCRGCATWLWGPRRICPSCHGFDLGWEPVAAEGTVYTWCRSHHPYVAELEVPYTTVLAELPGAGNVRVLGLLAAGSRAPAIGDRVVGDVNSSTVYWRVA</sequence>
<name>A0A1M7RKH0_9ACTN</name>
<dbReference type="InterPro" id="IPR022002">
    <property type="entry name" value="ChsH2_Znr"/>
</dbReference>
<organism evidence="3 4">
    <name type="scientific">Cryptosporangium aurantiacum</name>
    <dbReference type="NCBI Taxonomy" id="134849"/>
    <lineage>
        <taxon>Bacteria</taxon>
        <taxon>Bacillati</taxon>
        <taxon>Actinomycetota</taxon>
        <taxon>Actinomycetes</taxon>
        <taxon>Cryptosporangiales</taxon>
        <taxon>Cryptosporangiaceae</taxon>
        <taxon>Cryptosporangium</taxon>
    </lineage>
</organism>
<dbReference type="InterPro" id="IPR012340">
    <property type="entry name" value="NA-bd_OB-fold"/>
</dbReference>
<dbReference type="Proteomes" id="UP000184440">
    <property type="component" value="Unassembled WGS sequence"/>
</dbReference>
<evidence type="ECO:0000259" key="1">
    <source>
        <dbReference type="Pfam" id="PF01796"/>
    </source>
</evidence>
<feature type="domain" description="ChsH2 rubredoxin-like zinc ribbon" evidence="2">
    <location>
        <begin position="4"/>
        <end position="34"/>
    </location>
</feature>
<dbReference type="RefSeq" id="WP_073263847.1">
    <property type="nucleotide sequence ID" value="NZ_FRCS01000017.1"/>
</dbReference>
<dbReference type="SUPFAM" id="SSF50249">
    <property type="entry name" value="Nucleic acid-binding proteins"/>
    <property type="match status" value="1"/>
</dbReference>
<dbReference type="InterPro" id="IPR002878">
    <property type="entry name" value="ChsH2_C"/>
</dbReference>
<evidence type="ECO:0000313" key="4">
    <source>
        <dbReference type="Proteomes" id="UP000184440"/>
    </source>
</evidence>
<dbReference type="STRING" id="134849.SAMN05443668_11745"/>
<dbReference type="InterPro" id="IPR052513">
    <property type="entry name" value="Thioester_dehydratase-like"/>
</dbReference>
<protein>
    <submittedName>
        <fullName evidence="3">DUF35 OB-fold domain-containing protein, acyl-CoA-associated</fullName>
    </submittedName>
</protein>
<dbReference type="PANTHER" id="PTHR34075">
    <property type="entry name" value="BLR3430 PROTEIN"/>
    <property type="match status" value="1"/>
</dbReference>
<dbReference type="Pfam" id="PF01796">
    <property type="entry name" value="OB_ChsH2_C"/>
    <property type="match status" value="1"/>
</dbReference>
<keyword evidence="4" id="KW-1185">Reference proteome</keyword>
<gene>
    <name evidence="3" type="ORF">SAMN05443668_11745</name>
</gene>
<accession>A0A1M7RKH0</accession>
<proteinExistence type="predicted"/>
<reference evidence="3 4" key="1">
    <citation type="submission" date="2016-11" db="EMBL/GenBank/DDBJ databases">
        <authorList>
            <person name="Jaros S."/>
            <person name="Januszkiewicz K."/>
            <person name="Wedrychowicz H."/>
        </authorList>
    </citation>
    <scope>NUCLEOTIDE SEQUENCE [LARGE SCALE GENOMIC DNA]</scope>
    <source>
        <strain evidence="3 4">DSM 46144</strain>
    </source>
</reference>
<evidence type="ECO:0000313" key="3">
    <source>
        <dbReference type="EMBL" id="SHN46662.1"/>
    </source>
</evidence>
<dbReference type="PANTHER" id="PTHR34075:SF5">
    <property type="entry name" value="BLR3430 PROTEIN"/>
    <property type="match status" value="1"/>
</dbReference>
<feature type="domain" description="ChsH2 C-terminal OB-fold" evidence="1">
    <location>
        <begin position="36"/>
        <end position="95"/>
    </location>
</feature>